<accession>A0ABN9QWX9</accession>
<dbReference type="SUPFAM" id="SSF49870">
    <property type="entry name" value="Osmotin, thaumatin-like protein"/>
    <property type="match status" value="1"/>
</dbReference>
<evidence type="ECO:0000313" key="2">
    <source>
        <dbReference type="EMBL" id="CAK0810850.1"/>
    </source>
</evidence>
<dbReference type="Gene3D" id="2.60.110.10">
    <property type="entry name" value="Thaumatin"/>
    <property type="match status" value="1"/>
</dbReference>
<organism evidence="2 3">
    <name type="scientific">Prorocentrum cordatum</name>
    <dbReference type="NCBI Taxonomy" id="2364126"/>
    <lineage>
        <taxon>Eukaryota</taxon>
        <taxon>Sar</taxon>
        <taxon>Alveolata</taxon>
        <taxon>Dinophyceae</taxon>
        <taxon>Prorocentrales</taxon>
        <taxon>Prorocentraceae</taxon>
        <taxon>Prorocentrum</taxon>
    </lineage>
</organism>
<reference evidence="2" key="1">
    <citation type="submission" date="2023-10" db="EMBL/GenBank/DDBJ databases">
        <authorList>
            <person name="Chen Y."/>
            <person name="Shah S."/>
            <person name="Dougan E. K."/>
            <person name="Thang M."/>
            <person name="Chan C."/>
        </authorList>
    </citation>
    <scope>NUCLEOTIDE SEQUENCE [LARGE SCALE GENOMIC DNA]</scope>
</reference>
<sequence>SFLGCTRPRRHSPPAAPRALLAPPTPARGMSSSARVRGPASVLVAAAAASSAAAQRLRITNGCGKEPLWVAHMAGAEDDGPDPQNAKLGPGEHRDFDTHDGLSATRYWPKMRCDDQGNSCLIGESGGPGQDCTNCAPPIDTKFEGTFGTDQGIDWIDVSLVDGWTLPFKFKMTLKGSGKCNAGDGNRSVMTSVDCSTLTLDKCPSRELLNSEQTNLQVIHPDEGQVVGCYSPCAKLTSNNWGNTLADGVSPTDDKAVEYCCPTPPESPDACRAGPVEKTSFVKAVHKNCPGVYGYSYDDGMGLITCPKDTKYEMIFYCPDGDGQTTTTTTVPAKKSVDHSKELKNHGGKTKGSKDHDKEKSSSSSESAEQVAFLLETELKYPFHEYCGDSYLFQGAVSSQRECQDKCSGDDSCSFYSYWTTGHVPWCGTTPSCEYRESDSVENVTMYKKVRFSGSSTSHELAPAVCCFEDSSVDEPCKAGCRSRNAVKNGFCVPRDTWCDTCSDDSVCSAPIVDASLADASKKSQLMIMRKDAFHAFVNERRGRGSTWRSPVVTLVFSTAALTVAAALALKVRRAVAWHSATVLNVLRQEGPRSASPGTIGSTSPGSTIGSPMPPRSP</sequence>
<comment type="caution">
    <text evidence="2">The sequence shown here is derived from an EMBL/GenBank/DDBJ whole genome shotgun (WGS) entry which is preliminary data.</text>
</comment>
<proteinExistence type="predicted"/>
<evidence type="ECO:0000256" key="1">
    <source>
        <dbReference type="SAM" id="MobiDB-lite"/>
    </source>
</evidence>
<dbReference type="InterPro" id="IPR037176">
    <property type="entry name" value="Osmotin/thaumatin-like_sf"/>
</dbReference>
<dbReference type="Pfam" id="PF00314">
    <property type="entry name" value="Thaumatin"/>
    <property type="match status" value="1"/>
</dbReference>
<feature type="compositionally biased region" description="Basic and acidic residues" evidence="1">
    <location>
        <begin position="352"/>
        <end position="361"/>
    </location>
</feature>
<feature type="non-terminal residue" evidence="2">
    <location>
        <position position="1"/>
    </location>
</feature>
<evidence type="ECO:0008006" key="4">
    <source>
        <dbReference type="Google" id="ProtNLM"/>
    </source>
</evidence>
<gene>
    <name evidence="2" type="ORF">PCOR1329_LOCUS15655</name>
</gene>
<dbReference type="EMBL" id="CAUYUJ010004756">
    <property type="protein sequence ID" value="CAK0810850.1"/>
    <property type="molecule type" value="Genomic_DNA"/>
</dbReference>
<feature type="region of interest" description="Disordered" evidence="1">
    <location>
        <begin position="589"/>
        <end position="618"/>
    </location>
</feature>
<feature type="region of interest" description="Disordered" evidence="1">
    <location>
        <begin position="328"/>
        <end position="367"/>
    </location>
</feature>
<feature type="compositionally biased region" description="Low complexity" evidence="1">
    <location>
        <begin position="596"/>
        <end position="611"/>
    </location>
</feature>
<feature type="compositionally biased region" description="Basic and acidic residues" evidence="1">
    <location>
        <begin position="335"/>
        <end position="345"/>
    </location>
</feature>
<name>A0ABN9QWX9_9DINO</name>
<feature type="compositionally biased region" description="Basic and acidic residues" evidence="1">
    <location>
        <begin position="90"/>
        <end position="99"/>
    </location>
</feature>
<keyword evidence="3" id="KW-1185">Reference proteome</keyword>
<dbReference type="SMART" id="SM00205">
    <property type="entry name" value="THN"/>
    <property type="match status" value="1"/>
</dbReference>
<dbReference type="PANTHER" id="PTHR31013:SF2">
    <property type="entry name" value="THAUMATIN-LIKE PROTEIN"/>
    <property type="match status" value="1"/>
</dbReference>
<feature type="region of interest" description="Disordered" evidence="1">
    <location>
        <begin position="76"/>
        <end position="99"/>
    </location>
</feature>
<dbReference type="Proteomes" id="UP001189429">
    <property type="component" value="Unassembled WGS sequence"/>
</dbReference>
<dbReference type="InterPro" id="IPR001938">
    <property type="entry name" value="Thaumatin"/>
</dbReference>
<dbReference type="PROSITE" id="PS51367">
    <property type="entry name" value="THAUMATIN_2"/>
    <property type="match status" value="1"/>
</dbReference>
<protein>
    <recommendedName>
        <fullName evidence="4">Apple domain-containing protein</fullName>
    </recommendedName>
</protein>
<evidence type="ECO:0000313" key="3">
    <source>
        <dbReference type="Proteomes" id="UP001189429"/>
    </source>
</evidence>
<dbReference type="PANTHER" id="PTHR31013">
    <property type="entry name" value="THAUMATIN FAMILY PROTEIN-RELATED"/>
    <property type="match status" value="1"/>
</dbReference>
<feature type="region of interest" description="Disordered" evidence="1">
    <location>
        <begin position="1"/>
        <end position="33"/>
    </location>
</feature>